<dbReference type="Proteomes" id="UP000515160">
    <property type="component" value="Chromosome 3"/>
</dbReference>
<dbReference type="OrthoDB" id="6145874at2759"/>
<name>A0A9C6T593_DROAB</name>
<keyword evidence="3" id="KW-1185">Reference proteome</keyword>
<accession>A0A9C6T593</accession>
<dbReference type="PANTHER" id="PTHR19143:SF327">
    <property type="entry name" value="FI21813P1-RELATED"/>
    <property type="match status" value="1"/>
</dbReference>
<dbReference type="CDD" id="cd00087">
    <property type="entry name" value="FReD"/>
    <property type="match status" value="1"/>
</dbReference>
<dbReference type="Gene3D" id="3.90.215.10">
    <property type="entry name" value="Gamma Fibrinogen, chain A, domain 1"/>
    <property type="match status" value="1"/>
</dbReference>
<dbReference type="InterPro" id="IPR036056">
    <property type="entry name" value="Fibrinogen-like_C"/>
</dbReference>
<feature type="domain" description="Fibrinogen C-terminal" evidence="2">
    <location>
        <begin position="177"/>
        <end position="386"/>
    </location>
</feature>
<dbReference type="SUPFAM" id="SSF56496">
    <property type="entry name" value="Fibrinogen C-terminal domain-like"/>
    <property type="match status" value="1"/>
</dbReference>
<dbReference type="PANTHER" id="PTHR19143">
    <property type="entry name" value="FIBRINOGEN/TENASCIN/ANGIOPOEITIN"/>
    <property type="match status" value="1"/>
</dbReference>
<evidence type="ECO:0000313" key="4">
    <source>
        <dbReference type="RefSeq" id="XP_051860077.1"/>
    </source>
</evidence>
<feature type="chain" id="PRO_5038898511" evidence="1">
    <location>
        <begin position="21"/>
        <end position="386"/>
    </location>
</feature>
<keyword evidence="1" id="KW-0732">Signal</keyword>
<dbReference type="AlphaFoldDB" id="A0A9C6T593"/>
<gene>
    <name evidence="4" type="primary">LOC127565470</name>
</gene>
<evidence type="ECO:0000313" key="3">
    <source>
        <dbReference type="Proteomes" id="UP000515160"/>
    </source>
</evidence>
<evidence type="ECO:0000259" key="2">
    <source>
        <dbReference type="PROSITE" id="PS51406"/>
    </source>
</evidence>
<sequence length="386" mass="44864">MQFNYVIILKLLLLFGSATAQIKGITSDYEIGESNGPCDAYCFKMLKPMLPTIEETKIQLNFYEDFIRSKNEQILALKRKLANFQTNAILYNERIKQKDELIMLLQQRTCSDNNSNKKSGKRAGLLEAKKNETIEVSKESNFNSSNQMEADSIGNETRDVFTFQASNFSYANQTEGLQIEELPLNCLGYENSSDFNEIMVPNVGRLQVLCNESGWTVILNRFDGSENFYRNWFDYRKGFGNLQREFFIGLEVLHQMTTYQRYELHIELTDFQNNVRKANYNNFIIGSEEDAYKLKDLGSYEGDLGDALPYNIGQKFTTIDSDNDKWPEGNCAIYYSSGGWYDRCANSNLFGKFFHSEVENKQGIWWYRWKGYKTLRAVKMMIRSRD</sequence>
<dbReference type="InterPro" id="IPR002181">
    <property type="entry name" value="Fibrinogen_a/b/g_C_dom"/>
</dbReference>
<feature type="signal peptide" evidence="1">
    <location>
        <begin position="1"/>
        <end position="20"/>
    </location>
</feature>
<dbReference type="InterPro" id="IPR050373">
    <property type="entry name" value="Fibrinogen_C-term_domain"/>
</dbReference>
<dbReference type="GO" id="GO:0005615">
    <property type="term" value="C:extracellular space"/>
    <property type="evidence" value="ECO:0007669"/>
    <property type="project" value="TreeGrafter"/>
</dbReference>
<dbReference type="InterPro" id="IPR014716">
    <property type="entry name" value="Fibrinogen_a/b/g_C_1"/>
</dbReference>
<dbReference type="SMART" id="SM00186">
    <property type="entry name" value="FBG"/>
    <property type="match status" value="1"/>
</dbReference>
<proteinExistence type="predicted"/>
<dbReference type="RefSeq" id="XP_051860077.1">
    <property type="nucleotide sequence ID" value="XM_052004117.1"/>
</dbReference>
<organism evidence="3 4">
    <name type="scientific">Drosophila albomicans</name>
    <name type="common">Fruit fly</name>
    <dbReference type="NCBI Taxonomy" id="7291"/>
    <lineage>
        <taxon>Eukaryota</taxon>
        <taxon>Metazoa</taxon>
        <taxon>Ecdysozoa</taxon>
        <taxon>Arthropoda</taxon>
        <taxon>Hexapoda</taxon>
        <taxon>Insecta</taxon>
        <taxon>Pterygota</taxon>
        <taxon>Neoptera</taxon>
        <taxon>Endopterygota</taxon>
        <taxon>Diptera</taxon>
        <taxon>Brachycera</taxon>
        <taxon>Muscomorpha</taxon>
        <taxon>Ephydroidea</taxon>
        <taxon>Drosophilidae</taxon>
        <taxon>Drosophila</taxon>
    </lineage>
</organism>
<evidence type="ECO:0000256" key="1">
    <source>
        <dbReference type="SAM" id="SignalP"/>
    </source>
</evidence>
<dbReference type="GeneID" id="127565470"/>
<dbReference type="Pfam" id="PF00147">
    <property type="entry name" value="Fibrinogen_C"/>
    <property type="match status" value="1"/>
</dbReference>
<protein>
    <submittedName>
        <fullName evidence="4">Fibroleukin-like isoform X2</fullName>
    </submittedName>
</protein>
<reference evidence="4" key="1">
    <citation type="submission" date="2025-08" db="UniProtKB">
        <authorList>
            <consortium name="RefSeq"/>
        </authorList>
    </citation>
    <scope>IDENTIFICATION</scope>
    <source>
        <strain evidence="4">15112-1751.03</strain>
        <tissue evidence="4">Whole Adult</tissue>
    </source>
</reference>
<dbReference type="PROSITE" id="PS51406">
    <property type="entry name" value="FIBRINOGEN_C_2"/>
    <property type="match status" value="1"/>
</dbReference>